<evidence type="ECO:0000313" key="10">
    <source>
        <dbReference type="EMBL" id="GCC30436.1"/>
    </source>
</evidence>
<dbReference type="AlphaFoldDB" id="A0A401SJ41"/>
<evidence type="ECO:0000256" key="5">
    <source>
        <dbReference type="ARBA" id="ARBA00023163"/>
    </source>
</evidence>
<gene>
    <name evidence="10" type="ORF">chiPu_0008887</name>
</gene>
<comment type="caution">
    <text evidence="10">The sequence shown here is derived from an EMBL/GenBank/DDBJ whole genome shotgun (WGS) entry which is preliminary data.</text>
</comment>
<evidence type="ECO:0000256" key="6">
    <source>
        <dbReference type="ARBA" id="ARBA00023242"/>
    </source>
</evidence>
<dbReference type="InterPro" id="IPR051882">
    <property type="entry name" value="ATF_bZIP_TF"/>
</dbReference>
<organism evidence="10 11">
    <name type="scientific">Chiloscyllium punctatum</name>
    <name type="common">Brownbanded bambooshark</name>
    <name type="synonym">Hemiscyllium punctatum</name>
    <dbReference type="NCBI Taxonomy" id="137246"/>
    <lineage>
        <taxon>Eukaryota</taxon>
        <taxon>Metazoa</taxon>
        <taxon>Chordata</taxon>
        <taxon>Craniata</taxon>
        <taxon>Vertebrata</taxon>
        <taxon>Chondrichthyes</taxon>
        <taxon>Elasmobranchii</taxon>
        <taxon>Galeomorphii</taxon>
        <taxon>Galeoidea</taxon>
        <taxon>Orectolobiformes</taxon>
        <taxon>Hemiscylliidae</taxon>
        <taxon>Chiloscyllium</taxon>
    </lineage>
</organism>
<dbReference type="Gene3D" id="1.20.5.170">
    <property type="match status" value="1"/>
</dbReference>
<dbReference type="SMART" id="SM00338">
    <property type="entry name" value="BRLZ"/>
    <property type="match status" value="1"/>
</dbReference>
<keyword evidence="6" id="KW-0539">Nucleus</keyword>
<dbReference type="GO" id="GO:0000981">
    <property type="term" value="F:DNA-binding transcription factor activity, RNA polymerase II-specific"/>
    <property type="evidence" value="ECO:0007669"/>
    <property type="project" value="TreeGrafter"/>
</dbReference>
<evidence type="ECO:0000256" key="8">
    <source>
        <dbReference type="SAM" id="MobiDB-lite"/>
    </source>
</evidence>
<dbReference type="PROSITE" id="PS50217">
    <property type="entry name" value="BZIP"/>
    <property type="match status" value="1"/>
</dbReference>
<keyword evidence="5" id="KW-0804">Transcription</keyword>
<accession>A0A401SJ41</accession>
<dbReference type="STRING" id="137246.A0A401SJ41"/>
<feature type="region of interest" description="Disordered" evidence="8">
    <location>
        <begin position="622"/>
        <end position="644"/>
    </location>
</feature>
<dbReference type="GO" id="GO:0016020">
    <property type="term" value="C:membrane"/>
    <property type="evidence" value="ECO:0007669"/>
    <property type="project" value="UniProtKB-SubCell"/>
</dbReference>
<evidence type="ECO:0000256" key="4">
    <source>
        <dbReference type="ARBA" id="ARBA00023125"/>
    </source>
</evidence>
<dbReference type="SUPFAM" id="SSF57959">
    <property type="entry name" value="Leucine zipper domain"/>
    <property type="match status" value="1"/>
</dbReference>
<keyword evidence="4" id="KW-0238">DNA-binding</keyword>
<dbReference type="InterPro" id="IPR004827">
    <property type="entry name" value="bZIP"/>
</dbReference>
<feature type="coiled-coil region" evidence="7">
    <location>
        <begin position="313"/>
        <end position="354"/>
    </location>
</feature>
<sequence length="658" mass="73247">MATELSGWLNPVDSDIGGGSWDLDRDLESLLFDELNDSSDVLEALKNPFDMDMEIDFSLEVSSWDDDPWGPTCNMSPGTQILSEPQSPASSCSMTSSDSILQNEELLYTLSCQSSPVSPWSKTSDCSSPSRESKVASSLEVKCEESVPVNVTSNISKQKPIQPKPILIPALSVSQSSPTLAGKTIIIHPVQNVVSVLKQQPVKICPAPSGQPIVIPQSAVVQLQPQSLPASQPVINMAGGANRVSTAPLRVLTPANKSTMNGNAPVGKAANSTPAHTAPSNRKPDVNALRRQERMIKNRESASLSRRKKKEYLLNLECRLRSALLENAKLKNENGFLQKQLQELMSENQQLKVTTPKRRAVCAMVLLAFIALSYGPASIWEKHSGALQSSGSPATHSRHLLGFSDENRAGGFQERTEKFTEENYRNGISISDKKDLMVVKKEPLLFIKRACHPQVNRTESLRLADELRGWVHRHEVVRVKMRKGSKMFHKIRTVSKSTDKKTDIAQYVTGMYTNIDKKDSGSELQVYYAPDERYPNFFEAIRRRGDTFYLISFRRDHLLLPAISHNKTTRPKMSLVLPAMKVGESFINDPKDHEVMMQIDCEVMATRIIHIKSSSIPSFLQEQRENHTNSYQRPSPAPTHAAPHIITETHGTGFKLYQ</sequence>
<dbReference type="GO" id="GO:0000978">
    <property type="term" value="F:RNA polymerase II cis-regulatory region sequence-specific DNA binding"/>
    <property type="evidence" value="ECO:0007669"/>
    <property type="project" value="TreeGrafter"/>
</dbReference>
<dbReference type="GO" id="GO:0030968">
    <property type="term" value="P:endoplasmic reticulum unfolded protein response"/>
    <property type="evidence" value="ECO:0007669"/>
    <property type="project" value="TreeGrafter"/>
</dbReference>
<comment type="subcellular location">
    <subcellularLocation>
        <location evidence="1">Membrane</location>
        <topology evidence="1">Single-pass membrane protein</topology>
    </subcellularLocation>
</comment>
<dbReference type="GO" id="GO:0005634">
    <property type="term" value="C:nucleus"/>
    <property type="evidence" value="ECO:0007669"/>
    <property type="project" value="TreeGrafter"/>
</dbReference>
<keyword evidence="7" id="KW-0175">Coiled coil</keyword>
<keyword evidence="3" id="KW-0805">Transcription regulation</keyword>
<reference evidence="10 11" key="1">
    <citation type="journal article" date="2018" name="Nat. Ecol. Evol.">
        <title>Shark genomes provide insights into elasmobranch evolution and the origin of vertebrates.</title>
        <authorList>
            <person name="Hara Y"/>
            <person name="Yamaguchi K"/>
            <person name="Onimaru K"/>
            <person name="Kadota M"/>
            <person name="Koyanagi M"/>
            <person name="Keeley SD"/>
            <person name="Tatsumi K"/>
            <person name="Tanaka K"/>
            <person name="Motone F"/>
            <person name="Kageyama Y"/>
            <person name="Nozu R"/>
            <person name="Adachi N"/>
            <person name="Nishimura O"/>
            <person name="Nakagawa R"/>
            <person name="Tanegashima C"/>
            <person name="Kiyatake I"/>
            <person name="Matsumoto R"/>
            <person name="Murakumo K"/>
            <person name="Nishida K"/>
            <person name="Terakita A"/>
            <person name="Kuratani S"/>
            <person name="Sato K"/>
            <person name="Hyodo S Kuraku.S."/>
        </authorList>
    </citation>
    <scope>NUCLEOTIDE SEQUENCE [LARGE SCALE GENOMIC DNA]</scope>
</reference>
<evidence type="ECO:0000256" key="3">
    <source>
        <dbReference type="ARBA" id="ARBA00023015"/>
    </source>
</evidence>
<dbReference type="PANTHER" id="PTHR46164:SF1">
    <property type="entry name" value="CYCLIC AMP-DEPENDENT TRANSCRIPTION FACTOR ATF-6 ALPHA"/>
    <property type="match status" value="1"/>
</dbReference>
<dbReference type="Pfam" id="PF00170">
    <property type="entry name" value="bZIP_1"/>
    <property type="match status" value="1"/>
</dbReference>
<evidence type="ECO:0000256" key="2">
    <source>
        <dbReference type="ARBA" id="ARBA00009050"/>
    </source>
</evidence>
<dbReference type="InterPro" id="IPR046347">
    <property type="entry name" value="bZIP_sf"/>
</dbReference>
<dbReference type="Proteomes" id="UP000287033">
    <property type="component" value="Unassembled WGS sequence"/>
</dbReference>
<proteinExistence type="inferred from homology"/>
<evidence type="ECO:0000313" key="11">
    <source>
        <dbReference type="Proteomes" id="UP000287033"/>
    </source>
</evidence>
<keyword evidence="11" id="KW-1185">Reference proteome</keyword>
<dbReference type="PANTHER" id="PTHR46164">
    <property type="entry name" value="ATF6, ISOFORM C"/>
    <property type="match status" value="1"/>
</dbReference>
<comment type="similarity">
    <text evidence="2">Belongs to the bZIP family. ATF subfamily.</text>
</comment>
<feature type="domain" description="BZIP" evidence="9">
    <location>
        <begin position="288"/>
        <end position="351"/>
    </location>
</feature>
<evidence type="ECO:0000256" key="7">
    <source>
        <dbReference type="SAM" id="Coils"/>
    </source>
</evidence>
<dbReference type="EMBL" id="BEZZ01000302">
    <property type="protein sequence ID" value="GCC30436.1"/>
    <property type="molecule type" value="Genomic_DNA"/>
</dbReference>
<name>A0A401SJ41_CHIPU</name>
<protein>
    <recommendedName>
        <fullName evidence="9">BZIP domain-containing protein</fullName>
    </recommendedName>
</protein>
<evidence type="ECO:0000256" key="1">
    <source>
        <dbReference type="ARBA" id="ARBA00004167"/>
    </source>
</evidence>
<dbReference type="OrthoDB" id="644067at2759"/>
<dbReference type="CDD" id="cd14700">
    <property type="entry name" value="bZIP_ATF6"/>
    <property type="match status" value="1"/>
</dbReference>
<dbReference type="OMA" id="WDINLFE"/>
<feature type="compositionally biased region" description="Polar residues" evidence="8">
    <location>
        <begin position="270"/>
        <end position="280"/>
    </location>
</feature>
<feature type="region of interest" description="Disordered" evidence="8">
    <location>
        <begin position="255"/>
        <end position="285"/>
    </location>
</feature>
<evidence type="ECO:0000259" key="9">
    <source>
        <dbReference type="PROSITE" id="PS50217"/>
    </source>
</evidence>